<dbReference type="GeneID" id="19274841"/>
<dbReference type="AlphaFoldDB" id="W3WY10"/>
<dbReference type="EMBL" id="KI912115">
    <property type="protein sequence ID" value="ETS77766.1"/>
    <property type="molecule type" value="Genomic_DNA"/>
</dbReference>
<dbReference type="SUPFAM" id="SSF57701">
    <property type="entry name" value="Zn2/Cys6 DNA-binding domain"/>
    <property type="match status" value="1"/>
</dbReference>
<dbReference type="RefSeq" id="XP_007836600.1">
    <property type="nucleotide sequence ID" value="XM_007838409.1"/>
</dbReference>
<dbReference type="KEGG" id="pfy:PFICI_09828"/>
<dbReference type="GO" id="GO:0043565">
    <property type="term" value="F:sequence-specific DNA binding"/>
    <property type="evidence" value="ECO:0007669"/>
    <property type="project" value="TreeGrafter"/>
</dbReference>
<evidence type="ECO:0000256" key="7">
    <source>
        <dbReference type="SAM" id="MobiDB-lite"/>
    </source>
</evidence>
<dbReference type="InterPro" id="IPR036864">
    <property type="entry name" value="Zn2-C6_fun-type_DNA-bd_sf"/>
</dbReference>
<dbReference type="PANTHER" id="PTHR47540">
    <property type="entry name" value="THIAMINE REPRESSIBLE GENES REGULATORY PROTEIN THI5"/>
    <property type="match status" value="1"/>
</dbReference>
<dbReference type="OMA" id="AYCHAVM"/>
<dbReference type="Pfam" id="PF04082">
    <property type="entry name" value="Fungal_trans"/>
    <property type="match status" value="1"/>
</dbReference>
<organism evidence="9 10">
    <name type="scientific">Pestalotiopsis fici (strain W106-1 / CGMCC3.15140)</name>
    <dbReference type="NCBI Taxonomy" id="1229662"/>
    <lineage>
        <taxon>Eukaryota</taxon>
        <taxon>Fungi</taxon>
        <taxon>Dikarya</taxon>
        <taxon>Ascomycota</taxon>
        <taxon>Pezizomycotina</taxon>
        <taxon>Sordariomycetes</taxon>
        <taxon>Xylariomycetidae</taxon>
        <taxon>Amphisphaeriales</taxon>
        <taxon>Sporocadaceae</taxon>
        <taxon>Pestalotiopsis</taxon>
    </lineage>
</organism>
<dbReference type="Pfam" id="PF00172">
    <property type="entry name" value="Zn_clus"/>
    <property type="match status" value="1"/>
</dbReference>
<dbReference type="GO" id="GO:0008270">
    <property type="term" value="F:zinc ion binding"/>
    <property type="evidence" value="ECO:0007669"/>
    <property type="project" value="InterPro"/>
</dbReference>
<dbReference type="SMART" id="SM00066">
    <property type="entry name" value="GAL4"/>
    <property type="match status" value="1"/>
</dbReference>
<feature type="region of interest" description="Disordered" evidence="7">
    <location>
        <begin position="1"/>
        <end position="50"/>
    </location>
</feature>
<dbReference type="OrthoDB" id="2579025at2759"/>
<sequence>MAAITPESDLADRQPRVVSRPSTAVSVPSKRGGPLSRDVIDNPRKAPKTSRACDACKLKKTRCTGTRPCDRCVQRNLHCIYEAAYSRGKAPEPLPRETPSVEPHTQDALESRMDLESHTGEVSGSITTRDSPEFEHAEIEGRYVDPTSALTFLHRAQRRFLHQANNTNPGGHGQLVARLDGGSDHDGTQTSPRRAADSISLPEDAQNLVEFYFENCVVTYRMFHRQSVEGWLNASINPVDPGISAVARIGNARTAILLTIMSIATLRLSKMTSGMGDAEWNADAPRRLGDHYFASGSSLTEREAEQPTLEMAQAWLVQVLYLLQTARMNKAWYRLGSAYQVVAALGLHRRSGRKRDEPARSSPAFINLQCGRRTFWVAYTIDAYLSIVLGRPRYFHDDDMSQTLPDALNDEDMGSSSLNELDEVAEYDCNMDAVIAHSRLAMIISDISRNVYTVKSTPKEFRLASAKKAGQELKSWYANLAPHLRSIRPSSLIPSLRRQAVALKLAYHHALMHAYRPFLSSNDAEVDAQGGIAEDCLTSSKIVLQTADAMAKDSAVFHAFWWSSYTVFCALTIVYVWEIQQRTGGYELTEENRKVFALAEKCHGLLAQSTSLDSPNRRYAVILEELRQEAQIQHSGATPATVTTAPTPTAVNTSVDIGLSPHSPMPMMAPTTSSVCDMSQSFQQWQPMNWLELDASRTRLISKLQAFVPYPDLNASIDAYLQPDLM</sequence>
<dbReference type="CDD" id="cd00067">
    <property type="entry name" value="GAL4"/>
    <property type="match status" value="1"/>
</dbReference>
<keyword evidence="4" id="KW-0238">DNA-binding</keyword>
<comment type="subcellular location">
    <subcellularLocation>
        <location evidence="1">Nucleus</location>
    </subcellularLocation>
</comment>
<dbReference type="InterPro" id="IPR051711">
    <property type="entry name" value="Stress_Response_Reg"/>
</dbReference>
<gene>
    <name evidence="9" type="ORF">PFICI_09828</name>
</gene>
<dbReference type="InParanoid" id="W3WY10"/>
<dbReference type="PANTHER" id="PTHR47540:SF2">
    <property type="entry name" value="ZN(II)2CYS6 TRANSCRIPTION FACTOR (EUROFUNG)"/>
    <property type="match status" value="1"/>
</dbReference>
<dbReference type="CDD" id="cd12148">
    <property type="entry name" value="fungal_TF_MHR"/>
    <property type="match status" value="1"/>
</dbReference>
<dbReference type="eggNOG" id="ENOG502S0TA">
    <property type="taxonomic scope" value="Eukaryota"/>
</dbReference>
<evidence type="ECO:0000256" key="5">
    <source>
        <dbReference type="ARBA" id="ARBA00023163"/>
    </source>
</evidence>
<keyword evidence="6" id="KW-0539">Nucleus</keyword>
<dbReference type="InterPro" id="IPR001138">
    <property type="entry name" value="Zn2Cys6_DnaBD"/>
</dbReference>
<evidence type="ECO:0000256" key="2">
    <source>
        <dbReference type="ARBA" id="ARBA00022723"/>
    </source>
</evidence>
<dbReference type="SMART" id="SM00906">
    <property type="entry name" value="Fungal_trans"/>
    <property type="match status" value="1"/>
</dbReference>
<dbReference type="PROSITE" id="PS00463">
    <property type="entry name" value="ZN2_CY6_FUNGAL_1"/>
    <property type="match status" value="1"/>
</dbReference>
<dbReference type="Gene3D" id="4.10.240.10">
    <property type="entry name" value="Zn(2)-C6 fungal-type DNA-binding domain"/>
    <property type="match status" value="1"/>
</dbReference>
<keyword evidence="2" id="KW-0479">Metal-binding</keyword>
<evidence type="ECO:0000313" key="10">
    <source>
        <dbReference type="Proteomes" id="UP000030651"/>
    </source>
</evidence>
<reference evidence="10" key="1">
    <citation type="journal article" date="2015" name="BMC Genomics">
        <title>Genomic and transcriptomic analysis of the endophytic fungus Pestalotiopsis fici reveals its lifestyle and high potential for synthesis of natural products.</title>
        <authorList>
            <person name="Wang X."/>
            <person name="Zhang X."/>
            <person name="Liu L."/>
            <person name="Xiang M."/>
            <person name="Wang W."/>
            <person name="Sun X."/>
            <person name="Che Y."/>
            <person name="Guo L."/>
            <person name="Liu G."/>
            <person name="Guo L."/>
            <person name="Wang C."/>
            <person name="Yin W.B."/>
            <person name="Stadler M."/>
            <person name="Zhang X."/>
            <person name="Liu X."/>
        </authorList>
    </citation>
    <scope>NUCLEOTIDE SEQUENCE [LARGE SCALE GENOMIC DNA]</scope>
    <source>
        <strain evidence="10">W106-1 / CGMCC3.15140</strain>
    </source>
</reference>
<dbReference type="GO" id="GO:0000981">
    <property type="term" value="F:DNA-binding transcription factor activity, RNA polymerase II-specific"/>
    <property type="evidence" value="ECO:0007669"/>
    <property type="project" value="InterPro"/>
</dbReference>
<dbReference type="InterPro" id="IPR007219">
    <property type="entry name" value="XnlR_reg_dom"/>
</dbReference>
<evidence type="ECO:0000313" key="9">
    <source>
        <dbReference type="EMBL" id="ETS77766.1"/>
    </source>
</evidence>
<keyword evidence="5" id="KW-0804">Transcription</keyword>
<dbReference type="GO" id="GO:0005634">
    <property type="term" value="C:nucleus"/>
    <property type="evidence" value="ECO:0007669"/>
    <property type="project" value="UniProtKB-SubCell"/>
</dbReference>
<proteinExistence type="predicted"/>
<evidence type="ECO:0000256" key="4">
    <source>
        <dbReference type="ARBA" id="ARBA00023125"/>
    </source>
</evidence>
<accession>W3WY10</accession>
<feature type="domain" description="Zn(2)-C6 fungal-type" evidence="8">
    <location>
        <begin position="52"/>
        <end position="81"/>
    </location>
</feature>
<dbReference type="HOGENOM" id="CLU_009239_1_0_1"/>
<evidence type="ECO:0000256" key="3">
    <source>
        <dbReference type="ARBA" id="ARBA00023015"/>
    </source>
</evidence>
<evidence type="ECO:0000256" key="1">
    <source>
        <dbReference type="ARBA" id="ARBA00004123"/>
    </source>
</evidence>
<evidence type="ECO:0000259" key="8">
    <source>
        <dbReference type="PROSITE" id="PS50048"/>
    </source>
</evidence>
<dbReference type="PROSITE" id="PS50048">
    <property type="entry name" value="ZN2_CY6_FUNGAL_2"/>
    <property type="match status" value="1"/>
</dbReference>
<keyword evidence="10" id="KW-1185">Reference proteome</keyword>
<dbReference type="GO" id="GO:0006351">
    <property type="term" value="P:DNA-templated transcription"/>
    <property type="evidence" value="ECO:0007669"/>
    <property type="project" value="InterPro"/>
</dbReference>
<protein>
    <recommendedName>
        <fullName evidence="8">Zn(2)-C6 fungal-type domain-containing protein</fullName>
    </recommendedName>
</protein>
<evidence type="ECO:0000256" key="6">
    <source>
        <dbReference type="ARBA" id="ARBA00023242"/>
    </source>
</evidence>
<name>W3WY10_PESFW</name>
<dbReference type="GO" id="GO:0045944">
    <property type="term" value="P:positive regulation of transcription by RNA polymerase II"/>
    <property type="evidence" value="ECO:0007669"/>
    <property type="project" value="TreeGrafter"/>
</dbReference>
<keyword evidence="3" id="KW-0805">Transcription regulation</keyword>
<dbReference type="Proteomes" id="UP000030651">
    <property type="component" value="Unassembled WGS sequence"/>
</dbReference>